<name>A0AA35Z1Y7_LACSI</name>
<sequence>MVRFVELEFDDEDDNVDENEIMSRKKYKILNSTLNTILEFLNDIVRKSSVWGEEVDFLLKSQESRIRTLFNNVVANFKEHLAAQSISYKYESRNYRMLLMSDTKILRSL</sequence>
<dbReference type="Proteomes" id="UP001177003">
    <property type="component" value="Chromosome 5"/>
</dbReference>
<dbReference type="AlphaFoldDB" id="A0AA35Z1Y7"/>
<evidence type="ECO:0000313" key="2">
    <source>
        <dbReference type="Proteomes" id="UP001177003"/>
    </source>
</evidence>
<keyword evidence="2" id="KW-1185">Reference proteome</keyword>
<protein>
    <submittedName>
        <fullName evidence="1">Uncharacterized protein</fullName>
    </submittedName>
</protein>
<accession>A0AA35Z1Y7</accession>
<organism evidence="1 2">
    <name type="scientific">Lactuca saligna</name>
    <name type="common">Willowleaf lettuce</name>
    <dbReference type="NCBI Taxonomy" id="75948"/>
    <lineage>
        <taxon>Eukaryota</taxon>
        <taxon>Viridiplantae</taxon>
        <taxon>Streptophyta</taxon>
        <taxon>Embryophyta</taxon>
        <taxon>Tracheophyta</taxon>
        <taxon>Spermatophyta</taxon>
        <taxon>Magnoliopsida</taxon>
        <taxon>eudicotyledons</taxon>
        <taxon>Gunneridae</taxon>
        <taxon>Pentapetalae</taxon>
        <taxon>asterids</taxon>
        <taxon>campanulids</taxon>
        <taxon>Asterales</taxon>
        <taxon>Asteraceae</taxon>
        <taxon>Cichorioideae</taxon>
        <taxon>Cichorieae</taxon>
        <taxon>Lactucinae</taxon>
        <taxon>Lactuca</taxon>
    </lineage>
</organism>
<gene>
    <name evidence="1" type="ORF">LSALG_LOCUS23754</name>
</gene>
<dbReference type="EMBL" id="OX465081">
    <property type="protein sequence ID" value="CAI9284209.1"/>
    <property type="molecule type" value="Genomic_DNA"/>
</dbReference>
<reference evidence="1" key="1">
    <citation type="submission" date="2023-04" db="EMBL/GenBank/DDBJ databases">
        <authorList>
            <person name="Vijverberg K."/>
            <person name="Xiong W."/>
            <person name="Schranz E."/>
        </authorList>
    </citation>
    <scope>NUCLEOTIDE SEQUENCE</scope>
</reference>
<evidence type="ECO:0000313" key="1">
    <source>
        <dbReference type="EMBL" id="CAI9284209.1"/>
    </source>
</evidence>
<proteinExistence type="predicted"/>